<organism evidence="1 2">
    <name type="scientific">Pseudomonas helleri</name>
    <dbReference type="NCBI Taxonomy" id="1608996"/>
    <lineage>
        <taxon>Bacteria</taxon>
        <taxon>Pseudomonadati</taxon>
        <taxon>Pseudomonadota</taxon>
        <taxon>Gammaproteobacteria</taxon>
        <taxon>Pseudomonadales</taxon>
        <taxon>Pseudomonadaceae</taxon>
        <taxon>Pseudomonas</taxon>
    </lineage>
</organism>
<dbReference type="Pfam" id="PF18928">
    <property type="entry name" value="DUF5677"/>
    <property type="match status" value="1"/>
</dbReference>
<comment type="caution">
    <text evidence="1">The sequence shown here is derived from an EMBL/GenBank/DDBJ whole genome shotgun (WGS) entry which is preliminary data.</text>
</comment>
<accession>A0A7X2CF89</accession>
<evidence type="ECO:0000313" key="1">
    <source>
        <dbReference type="EMBL" id="MQU28686.1"/>
    </source>
</evidence>
<evidence type="ECO:0000313" key="2">
    <source>
        <dbReference type="Proteomes" id="UP000437970"/>
    </source>
</evidence>
<dbReference type="Proteomes" id="UP000437970">
    <property type="component" value="Unassembled WGS sequence"/>
</dbReference>
<dbReference type="InterPro" id="IPR043733">
    <property type="entry name" value="DUF5677"/>
</dbReference>
<sequence length="273" mass="31221">MNHDEDLLKLTRLLYYCVQSEAGKEIRPGQNWKNDAQVLGVKLFKHIASVQQISAGISFDFGGHAFSHVDHSSVAVLVRASIETLLAFKYIFTDDDINLCLFRHKLWKVSGLNKRSKITARSKASKTVQKGEAERIKSLKQEITQSPFYVNANRETRKEIDNCSWKPKGGVYVISGHIDIHQRYFSDIYNHLSEHAHASYISVLQTRDAENLEDQQMLAGSARQMLCMVLAHFLFAYSKLFPNALKILESDAETYKIATNWHLKTSHLNMLYD</sequence>
<proteinExistence type="predicted"/>
<name>A0A7X2CF89_9PSED</name>
<dbReference type="EMBL" id="WIVW01000038">
    <property type="protein sequence ID" value="MQU28686.1"/>
    <property type="molecule type" value="Genomic_DNA"/>
</dbReference>
<dbReference type="AlphaFoldDB" id="A0A7X2CF89"/>
<reference evidence="1 2" key="1">
    <citation type="submission" date="2019-10" db="EMBL/GenBank/DDBJ databases">
        <title>Evaluation of single-gene subtyping targets for Pseudomonas.</title>
        <authorList>
            <person name="Reichler S.J."/>
            <person name="Orsi R.H."/>
            <person name="Wiedmann M."/>
            <person name="Martin N.H."/>
            <person name="Murphy S.I."/>
        </authorList>
    </citation>
    <scope>NUCLEOTIDE SEQUENCE [LARGE SCALE GENOMIC DNA]</scope>
    <source>
        <strain evidence="1 2">FSL R10-1984</strain>
    </source>
</reference>
<dbReference type="RefSeq" id="WP_153381611.1">
    <property type="nucleotide sequence ID" value="NZ_WIVW01000038.1"/>
</dbReference>
<protein>
    <submittedName>
        <fullName evidence="1">Uncharacterized protein</fullName>
    </submittedName>
</protein>
<gene>
    <name evidence="1" type="ORF">GHO29_19620</name>
</gene>